<dbReference type="PANTHER" id="PTHR33121:SF76">
    <property type="entry name" value="SIGNALING PROTEIN"/>
    <property type="match status" value="1"/>
</dbReference>
<dbReference type="Pfam" id="PF00563">
    <property type="entry name" value="EAL"/>
    <property type="match status" value="1"/>
</dbReference>
<dbReference type="PANTHER" id="PTHR33121">
    <property type="entry name" value="CYCLIC DI-GMP PHOSPHODIESTERASE PDEF"/>
    <property type="match status" value="1"/>
</dbReference>
<dbReference type="EMBL" id="JAAVTX010000005">
    <property type="protein sequence ID" value="NKE46873.1"/>
    <property type="molecule type" value="Genomic_DNA"/>
</dbReference>
<protein>
    <submittedName>
        <fullName evidence="2">EAL domain-containing protein</fullName>
    </submittedName>
</protein>
<dbReference type="SMART" id="SM00065">
    <property type="entry name" value="GAF"/>
    <property type="match status" value="1"/>
</dbReference>
<dbReference type="SUPFAM" id="SSF55781">
    <property type="entry name" value="GAF domain-like"/>
    <property type="match status" value="1"/>
</dbReference>
<keyword evidence="3" id="KW-1185">Reference proteome</keyword>
<gene>
    <name evidence="2" type="ORF">HB662_18985</name>
</gene>
<accession>A0ABX1F3G9</accession>
<feature type="domain" description="EAL" evidence="1">
    <location>
        <begin position="160"/>
        <end position="402"/>
    </location>
</feature>
<name>A0ABX1F3G9_9PROT</name>
<dbReference type="Proteomes" id="UP000765160">
    <property type="component" value="Unassembled WGS sequence"/>
</dbReference>
<sequence>MFDGLMKPDSTGQGTIQRGLEAVRRHLGMEVAYVSRFEDGRSVFREVDAPGLEALIRPGDSRGLDEVYCLHILAGRLPELIPDTAAFPLATAMPITQAVPIGAHVSVPIRMPDGRPYGMFCCLSPRANPSLNDRDLQVMRVFAEMAGHAIAREVAEAEASRSRMAELETVMEERLFTFRFQPILTLQPLQVVGFEALCRFGPEPYRTPDLWFAAAHAAGCGVELELAVLQRAVQALRRLKAPAFLSLNAAPATILSGRLPKLFAGLPTERLVLEVTEHSQVEDYDALRAALAPLRSGGVKLAIDDAGAGYSSLQHILQLQPDIIKLDMGLVRGVDQDPAKRALAAALCFFARETGCQIVAEGIETEAEFAALEALGVSRGQGYLLGRPGDLAAAQEMVGAAAG</sequence>
<dbReference type="RefSeq" id="WP_168051559.1">
    <property type="nucleotide sequence ID" value="NZ_JAATJR010000005.1"/>
</dbReference>
<dbReference type="PROSITE" id="PS50883">
    <property type="entry name" value="EAL"/>
    <property type="match status" value="1"/>
</dbReference>
<dbReference type="SUPFAM" id="SSF141868">
    <property type="entry name" value="EAL domain-like"/>
    <property type="match status" value="1"/>
</dbReference>
<reference evidence="2 3" key="1">
    <citation type="submission" date="2020-03" db="EMBL/GenBank/DDBJ databases">
        <title>Roseomonas selenitidurans sp. nov. isolated from soil.</title>
        <authorList>
            <person name="Liu H."/>
        </authorList>
    </citation>
    <scope>NUCLEOTIDE SEQUENCE [LARGE SCALE GENOMIC DNA]</scope>
    <source>
        <strain evidence="2 3">JCM 15073</strain>
    </source>
</reference>
<dbReference type="InterPro" id="IPR035919">
    <property type="entry name" value="EAL_sf"/>
</dbReference>
<comment type="caution">
    <text evidence="2">The sequence shown here is derived from an EMBL/GenBank/DDBJ whole genome shotgun (WGS) entry which is preliminary data.</text>
</comment>
<organism evidence="2 3">
    <name type="scientific">Falsiroseomonas frigidaquae</name>
    <dbReference type="NCBI Taxonomy" id="487318"/>
    <lineage>
        <taxon>Bacteria</taxon>
        <taxon>Pseudomonadati</taxon>
        <taxon>Pseudomonadota</taxon>
        <taxon>Alphaproteobacteria</taxon>
        <taxon>Acetobacterales</taxon>
        <taxon>Roseomonadaceae</taxon>
        <taxon>Falsiroseomonas</taxon>
    </lineage>
</organism>
<proteinExistence type="predicted"/>
<dbReference type="InterPro" id="IPR001633">
    <property type="entry name" value="EAL_dom"/>
</dbReference>
<evidence type="ECO:0000313" key="2">
    <source>
        <dbReference type="EMBL" id="NKE46873.1"/>
    </source>
</evidence>
<evidence type="ECO:0000313" key="3">
    <source>
        <dbReference type="Proteomes" id="UP000765160"/>
    </source>
</evidence>
<dbReference type="InterPro" id="IPR050706">
    <property type="entry name" value="Cyclic-di-GMP_PDE-like"/>
</dbReference>
<evidence type="ECO:0000259" key="1">
    <source>
        <dbReference type="PROSITE" id="PS50883"/>
    </source>
</evidence>
<dbReference type="CDD" id="cd01948">
    <property type="entry name" value="EAL"/>
    <property type="match status" value="1"/>
</dbReference>
<dbReference type="Gene3D" id="3.20.20.450">
    <property type="entry name" value="EAL domain"/>
    <property type="match status" value="1"/>
</dbReference>
<dbReference type="Pfam" id="PF13185">
    <property type="entry name" value="GAF_2"/>
    <property type="match status" value="1"/>
</dbReference>
<dbReference type="InterPro" id="IPR003018">
    <property type="entry name" value="GAF"/>
</dbReference>
<dbReference type="SMART" id="SM00052">
    <property type="entry name" value="EAL"/>
    <property type="match status" value="1"/>
</dbReference>
<dbReference type="InterPro" id="IPR029016">
    <property type="entry name" value="GAF-like_dom_sf"/>
</dbReference>
<dbReference type="Gene3D" id="3.30.450.40">
    <property type="match status" value="1"/>
</dbReference>